<keyword evidence="5" id="KW-1185">Reference proteome</keyword>
<dbReference type="InterPro" id="IPR054476">
    <property type="entry name" value="Ltn1_N"/>
</dbReference>
<evidence type="ECO:0000313" key="4">
    <source>
        <dbReference type="EMBL" id="CAG8669051.1"/>
    </source>
</evidence>
<comment type="function">
    <text evidence="1">E3 ubiquitin-protein ligase. Component of the ribosome quality control complex (RQC), a ribosome-associated complex that mediates ubiquitination and extraction of incompletely synthesized nascent chains for proteasomal degradation.</text>
</comment>
<comment type="subunit">
    <text evidence="1">Component of the ribosome quality control complex (RQC).</text>
</comment>
<proteinExistence type="inferred from homology"/>
<dbReference type="PANTHER" id="PTHR12389">
    <property type="entry name" value="ZINC FINGER PROTEIN 294"/>
    <property type="match status" value="1"/>
</dbReference>
<organism evidence="4 5">
    <name type="scientific">Paraglomus brasilianum</name>
    <dbReference type="NCBI Taxonomy" id="144538"/>
    <lineage>
        <taxon>Eukaryota</taxon>
        <taxon>Fungi</taxon>
        <taxon>Fungi incertae sedis</taxon>
        <taxon>Mucoromycota</taxon>
        <taxon>Glomeromycotina</taxon>
        <taxon>Glomeromycetes</taxon>
        <taxon>Paraglomerales</taxon>
        <taxon>Paraglomeraceae</taxon>
        <taxon>Paraglomus</taxon>
    </lineage>
</organism>
<dbReference type="GO" id="GO:0008270">
    <property type="term" value="F:zinc ion binding"/>
    <property type="evidence" value="ECO:0007669"/>
    <property type="project" value="UniProtKB-KW"/>
</dbReference>
<dbReference type="AlphaFoldDB" id="A0A9N9EET4"/>
<evidence type="ECO:0000256" key="1">
    <source>
        <dbReference type="RuleBase" id="RU367090"/>
    </source>
</evidence>
<dbReference type="GO" id="GO:1990112">
    <property type="term" value="C:RQC complex"/>
    <property type="evidence" value="ECO:0007669"/>
    <property type="project" value="UniProtKB-UniRule"/>
</dbReference>
<protein>
    <recommendedName>
        <fullName evidence="1">E3 ubiquitin-protein ligase listerin</fullName>
        <ecNumber evidence="1">2.3.2.27</ecNumber>
    </recommendedName>
    <alternativeName>
        <fullName evidence="1">RING-type E3 ubiquitin transferase listerin</fullName>
    </alternativeName>
</protein>
<dbReference type="EMBL" id="CAJVPI010004623">
    <property type="protein sequence ID" value="CAG8669051.1"/>
    <property type="molecule type" value="Genomic_DNA"/>
</dbReference>
<evidence type="ECO:0000259" key="3">
    <source>
        <dbReference type="Pfam" id="PF22958"/>
    </source>
</evidence>
<comment type="caution">
    <text evidence="4">The sequence shown here is derived from an EMBL/GenBank/DDBJ whole genome shotgun (WGS) entry which is preliminary data.</text>
</comment>
<dbReference type="GO" id="GO:0005829">
    <property type="term" value="C:cytosol"/>
    <property type="evidence" value="ECO:0007669"/>
    <property type="project" value="UniProtKB-UniRule"/>
</dbReference>
<dbReference type="Pfam" id="PF22958">
    <property type="entry name" value="Ltn1_1st"/>
    <property type="match status" value="1"/>
</dbReference>
<dbReference type="GO" id="GO:0072344">
    <property type="term" value="P:rescue of stalled ribosome"/>
    <property type="evidence" value="ECO:0007669"/>
    <property type="project" value="UniProtKB-UniRule"/>
</dbReference>
<dbReference type="PANTHER" id="PTHR12389:SF0">
    <property type="entry name" value="E3 UBIQUITIN-PROTEIN LIGASE LISTERIN"/>
    <property type="match status" value="1"/>
</dbReference>
<reference evidence="4" key="1">
    <citation type="submission" date="2021-06" db="EMBL/GenBank/DDBJ databases">
        <authorList>
            <person name="Kallberg Y."/>
            <person name="Tangrot J."/>
            <person name="Rosling A."/>
        </authorList>
    </citation>
    <scope>NUCLEOTIDE SEQUENCE</scope>
    <source>
        <strain evidence="4">BR232B</strain>
    </source>
</reference>
<keyword evidence="1" id="KW-0833">Ubl conjugation pathway</keyword>
<dbReference type="GO" id="GO:0061630">
    <property type="term" value="F:ubiquitin protein ligase activity"/>
    <property type="evidence" value="ECO:0007669"/>
    <property type="project" value="UniProtKB-UniRule"/>
</dbReference>
<dbReference type="Proteomes" id="UP000789739">
    <property type="component" value="Unassembled WGS sequence"/>
</dbReference>
<sequence length="117" mass="12330">MGKTKGQQRIKGNVQPASSSRAAEILASSSSQLPTANLGGFAKFVGGTPFAPNPPAVGDSTADSMAGSNMDPELVLIFKKLSKRDTTTKLKALEDLEAYLRKNEEGDFGSNGLVDVW</sequence>
<comment type="similarity">
    <text evidence="1">Belongs to the LTN1 family.</text>
</comment>
<keyword evidence="1" id="KW-0862">Zinc</keyword>
<gene>
    <name evidence="4" type="ORF">PBRASI_LOCUS11203</name>
</gene>
<keyword evidence="1" id="KW-0479">Metal-binding</keyword>
<keyword evidence="1" id="KW-0863">Zinc-finger</keyword>
<evidence type="ECO:0000313" key="5">
    <source>
        <dbReference type="Proteomes" id="UP000789739"/>
    </source>
</evidence>
<comment type="pathway">
    <text evidence="1">Protein modification; protein ubiquitination.</text>
</comment>
<accession>A0A9N9EET4</accession>
<evidence type="ECO:0000256" key="2">
    <source>
        <dbReference type="SAM" id="MobiDB-lite"/>
    </source>
</evidence>
<dbReference type="GO" id="GO:1990116">
    <property type="term" value="P:ribosome-associated ubiquitin-dependent protein catabolic process"/>
    <property type="evidence" value="ECO:0007669"/>
    <property type="project" value="UniProtKB-UniRule"/>
</dbReference>
<feature type="region of interest" description="Disordered" evidence="2">
    <location>
        <begin position="1"/>
        <end position="23"/>
    </location>
</feature>
<dbReference type="GO" id="GO:0043023">
    <property type="term" value="F:ribosomal large subunit binding"/>
    <property type="evidence" value="ECO:0007669"/>
    <property type="project" value="TreeGrafter"/>
</dbReference>
<name>A0A9N9EET4_9GLOM</name>
<dbReference type="EC" id="2.3.2.27" evidence="1"/>
<feature type="non-terminal residue" evidence="4">
    <location>
        <position position="1"/>
    </location>
</feature>
<keyword evidence="1" id="KW-0808">Transferase</keyword>
<dbReference type="InterPro" id="IPR039795">
    <property type="entry name" value="LTN1/Rkr1"/>
</dbReference>
<dbReference type="OrthoDB" id="2352508at2759"/>
<feature type="domain" description="E3 ubiquitin-protein ligase listerin N-terminal" evidence="3">
    <location>
        <begin position="71"/>
        <end position="117"/>
    </location>
</feature>
<comment type="catalytic activity">
    <reaction evidence="1">
        <text>S-ubiquitinyl-[E2 ubiquitin-conjugating enzyme]-L-cysteine + [acceptor protein]-L-lysine = [E2 ubiquitin-conjugating enzyme]-L-cysteine + N(6)-ubiquitinyl-[acceptor protein]-L-lysine.</text>
        <dbReference type="EC" id="2.3.2.27"/>
    </reaction>
</comment>